<sequence>MPLPMVHLCAAREYAHDIPALRSCPEFYLGSISPDAIHMRKGTGKEDKRITHLYSDGEQWKHNVLDFLKQNKTKSNYSFLLGYGIHILTDIFWNKTLYNGFKLKYEKDSNPIQDIREAYYNDTDQLDFELYKKLEWRQEVWELLEEAKPFDVDGILTSDEINAWNKRTLHWYDSGASHHRNPVKYITIEEILEFIQAARKDIKNILSSNGL</sequence>
<comment type="caution">
    <text evidence="2">The sequence shown here is derived from an EMBL/GenBank/DDBJ whole genome shotgun (WGS) entry which is preliminary data.</text>
</comment>
<feature type="domain" description="Phospholipase C/D" evidence="1">
    <location>
        <begin position="25"/>
        <end position="93"/>
    </location>
</feature>
<accession>A0A2K2FLS8</accession>
<dbReference type="Pfam" id="PF00882">
    <property type="entry name" value="Zn_dep_PLPC"/>
    <property type="match status" value="1"/>
</dbReference>
<evidence type="ECO:0000313" key="3">
    <source>
        <dbReference type="Proteomes" id="UP000236151"/>
    </source>
</evidence>
<reference evidence="2 3" key="1">
    <citation type="submission" date="2017-06" db="EMBL/GenBank/DDBJ databases">
        <title>Investigating the central metabolism of Clostridium thermosuccinogenes.</title>
        <authorList>
            <person name="Koendjbiharie J.G."/>
            <person name="van Kranenburg R."/>
        </authorList>
    </citation>
    <scope>NUCLEOTIDE SEQUENCE [LARGE SCALE GENOMIC DNA]</scope>
    <source>
        <strain evidence="2 3">DSM 5806</strain>
    </source>
</reference>
<name>A0A2K2FLS8_9CLOT</name>
<evidence type="ECO:0000259" key="1">
    <source>
        <dbReference type="Pfam" id="PF00882"/>
    </source>
</evidence>
<dbReference type="AlphaFoldDB" id="A0A2K2FLS8"/>
<dbReference type="KEGG" id="cthd:CDO33_08615"/>
<gene>
    <name evidence="2" type="ORF">CDQ84_07740</name>
</gene>
<proteinExistence type="predicted"/>
<dbReference type="OrthoDB" id="9810012at2"/>
<protein>
    <recommendedName>
        <fullName evidence="1">Phospholipase C/D domain-containing protein</fullName>
    </recommendedName>
</protein>
<dbReference type="InterPro" id="IPR029002">
    <property type="entry name" value="PLPC/GPLD1"/>
</dbReference>
<dbReference type="Proteomes" id="UP000236151">
    <property type="component" value="Unassembled WGS sequence"/>
</dbReference>
<organism evidence="2 3">
    <name type="scientific">Clostridium thermosuccinogenes</name>
    <dbReference type="NCBI Taxonomy" id="84032"/>
    <lineage>
        <taxon>Bacteria</taxon>
        <taxon>Bacillati</taxon>
        <taxon>Bacillota</taxon>
        <taxon>Clostridia</taxon>
        <taxon>Eubacteriales</taxon>
        <taxon>Clostridiaceae</taxon>
        <taxon>Clostridium</taxon>
    </lineage>
</organism>
<evidence type="ECO:0000313" key="2">
    <source>
        <dbReference type="EMBL" id="PNT99730.1"/>
    </source>
</evidence>
<dbReference type="RefSeq" id="WP_103081162.1">
    <property type="nucleotide sequence ID" value="NZ_CP021850.1"/>
</dbReference>
<keyword evidence="3" id="KW-1185">Reference proteome</keyword>
<dbReference type="EMBL" id="NIOJ01000016">
    <property type="protein sequence ID" value="PNT99730.1"/>
    <property type="molecule type" value="Genomic_DNA"/>
</dbReference>